<accession>A0A6V7H350</accession>
<keyword evidence="1" id="KW-0472">Membrane</keyword>
<proteinExistence type="predicted"/>
<protein>
    <submittedName>
        <fullName evidence="2">Uncharacterized protein</fullName>
    </submittedName>
</protein>
<reference evidence="2" key="1">
    <citation type="submission" date="2020-07" db="EMBL/GenBank/DDBJ databases">
        <authorList>
            <person name="Nazaruddin N."/>
        </authorList>
    </citation>
    <scope>NUCLEOTIDE SEQUENCE</scope>
</reference>
<evidence type="ECO:0000313" key="3">
    <source>
        <dbReference type="Proteomes" id="UP000752696"/>
    </source>
</evidence>
<keyword evidence="1" id="KW-1133">Transmembrane helix</keyword>
<sequence>MHAYMYFEFLHKYNIILCLLFNIALIFPTFCLHLQSDCSEEFKRLLIALASLTLTLIICIINNMHNYNICSVCNKFPHLQTIFY</sequence>
<feature type="non-terminal residue" evidence="2">
    <location>
        <position position="84"/>
    </location>
</feature>
<evidence type="ECO:0000256" key="1">
    <source>
        <dbReference type="SAM" id="Phobius"/>
    </source>
</evidence>
<feature type="transmembrane region" description="Helical" evidence="1">
    <location>
        <begin position="13"/>
        <end position="33"/>
    </location>
</feature>
<keyword evidence="1" id="KW-0812">Transmembrane</keyword>
<organism evidence="2 3">
    <name type="scientific">Heterotrigona itama</name>
    <dbReference type="NCBI Taxonomy" id="395501"/>
    <lineage>
        <taxon>Eukaryota</taxon>
        <taxon>Metazoa</taxon>
        <taxon>Ecdysozoa</taxon>
        <taxon>Arthropoda</taxon>
        <taxon>Hexapoda</taxon>
        <taxon>Insecta</taxon>
        <taxon>Pterygota</taxon>
        <taxon>Neoptera</taxon>
        <taxon>Endopterygota</taxon>
        <taxon>Hymenoptera</taxon>
        <taxon>Apocrita</taxon>
        <taxon>Aculeata</taxon>
        <taxon>Apoidea</taxon>
        <taxon>Anthophila</taxon>
        <taxon>Apidae</taxon>
        <taxon>Heterotrigona</taxon>
    </lineage>
</organism>
<gene>
    <name evidence="2" type="ORF">MHI_LOCUS307349</name>
</gene>
<feature type="transmembrane region" description="Helical" evidence="1">
    <location>
        <begin position="45"/>
        <end position="64"/>
    </location>
</feature>
<keyword evidence="3" id="KW-1185">Reference proteome</keyword>
<dbReference type="AlphaFoldDB" id="A0A6V7H350"/>
<dbReference type="EMBL" id="CAJDYZ010005599">
    <property type="protein sequence ID" value="CAD1472581.1"/>
    <property type="molecule type" value="Genomic_DNA"/>
</dbReference>
<comment type="caution">
    <text evidence="2">The sequence shown here is derived from an EMBL/GenBank/DDBJ whole genome shotgun (WGS) entry which is preliminary data.</text>
</comment>
<dbReference type="Proteomes" id="UP000752696">
    <property type="component" value="Unassembled WGS sequence"/>
</dbReference>
<evidence type="ECO:0000313" key="2">
    <source>
        <dbReference type="EMBL" id="CAD1472581.1"/>
    </source>
</evidence>
<name>A0A6V7H350_9HYME</name>